<dbReference type="GO" id="GO:0005829">
    <property type="term" value="C:cytosol"/>
    <property type="evidence" value="ECO:0007669"/>
    <property type="project" value="TreeGrafter"/>
</dbReference>
<evidence type="ECO:0000313" key="4">
    <source>
        <dbReference type="Proteomes" id="UP001309876"/>
    </source>
</evidence>
<comment type="similarity">
    <text evidence="1 2">Belongs to the Rab GDI family.</text>
</comment>
<dbReference type="GO" id="GO:0007264">
    <property type="term" value="P:small GTPase-mediated signal transduction"/>
    <property type="evidence" value="ECO:0007669"/>
    <property type="project" value="UniProtKB-UniRule"/>
</dbReference>
<comment type="caution">
    <text evidence="3">The sequence shown here is derived from an EMBL/GenBank/DDBJ whole genome shotgun (WGS) entry which is preliminary data.</text>
</comment>
<dbReference type="InterPro" id="IPR018203">
    <property type="entry name" value="GDP_dissociation_inhibitor"/>
</dbReference>
<accession>A0AAN7YDM6</accession>
<name>A0AAN7YDM6_9EURO</name>
<dbReference type="GO" id="GO:0016192">
    <property type="term" value="P:vesicle-mediated transport"/>
    <property type="evidence" value="ECO:0007669"/>
    <property type="project" value="TreeGrafter"/>
</dbReference>
<dbReference type="PRINTS" id="PR00894">
    <property type="entry name" value="YEASTMRS6P"/>
</dbReference>
<dbReference type="GO" id="GO:0005634">
    <property type="term" value="C:nucleus"/>
    <property type="evidence" value="ECO:0007669"/>
    <property type="project" value="TreeGrafter"/>
</dbReference>
<dbReference type="InterPro" id="IPR036188">
    <property type="entry name" value="FAD/NAD-bd_sf"/>
</dbReference>
<organism evidence="3 4">
    <name type="scientific">Lithohypha guttulata</name>
    <dbReference type="NCBI Taxonomy" id="1690604"/>
    <lineage>
        <taxon>Eukaryota</taxon>
        <taxon>Fungi</taxon>
        <taxon>Dikarya</taxon>
        <taxon>Ascomycota</taxon>
        <taxon>Pezizomycotina</taxon>
        <taxon>Eurotiomycetes</taxon>
        <taxon>Chaetothyriomycetidae</taxon>
        <taxon>Chaetothyriales</taxon>
        <taxon>Trichomeriaceae</taxon>
        <taxon>Lithohypha</taxon>
    </lineage>
</organism>
<dbReference type="Pfam" id="PF00996">
    <property type="entry name" value="GDI"/>
    <property type="match status" value="1"/>
</dbReference>
<dbReference type="Gene3D" id="3.50.50.60">
    <property type="entry name" value="FAD/NAD(P)-binding domain"/>
    <property type="match status" value="1"/>
</dbReference>
<dbReference type="PRINTS" id="PR00891">
    <property type="entry name" value="RABGDIREP"/>
</dbReference>
<gene>
    <name evidence="3" type="primary">MRS6</name>
    <name evidence="3" type="ORF">LTR05_000201</name>
</gene>
<proteinExistence type="inferred from homology"/>
<dbReference type="PIRSF" id="PIRSF037514">
    <property type="entry name" value="Rab_ger_ger_transf_A_fun"/>
    <property type="match status" value="1"/>
</dbReference>
<reference evidence="3 4" key="1">
    <citation type="submission" date="2023-08" db="EMBL/GenBank/DDBJ databases">
        <title>Black Yeasts Isolated from many extreme environments.</title>
        <authorList>
            <person name="Coleine C."/>
            <person name="Stajich J.E."/>
            <person name="Selbmann L."/>
        </authorList>
    </citation>
    <scope>NUCLEOTIDE SEQUENCE [LARGE SCALE GENOMIC DNA]</scope>
    <source>
        <strain evidence="3 4">CCFEE 5910</strain>
    </source>
</reference>
<evidence type="ECO:0000256" key="2">
    <source>
        <dbReference type="PIRNR" id="PIRNR037514"/>
    </source>
</evidence>
<dbReference type="PANTHER" id="PTHR11787">
    <property type="entry name" value="RAB GDP-DISSOCIATION INHIBITOR"/>
    <property type="match status" value="1"/>
</dbReference>
<sequence>MESLTEQIWDVIIAGTSLSQSLLALALSKCDLKVLHVDQNDYYGGVDAGLSLDEAQRWVERQTTRTDRTHALSFSIVKAEDSSALQQSRAYTISLEPQIIYAKSRILPTLVSSQLHTQLEFQAVGSFFVYANDELQKIPSNREDVFADDVLSVRDKRRLMGLLRYVVEEQDQDEGVSMQDQPSTLQARLQSQFKLPDHLIAPVQALSLSTRASNDTAFDVAMARLKRHLTSMGYFGPGLAAVMAKYGGNSEIAQVACRAGAVGGFVYLLGHGIKSVVPLHEDSSFEVELSDGTIVRSKHLVGMTDDLPVEILSTPNSGQPRRDDQTVAHSISVVSSPLKPLFALASDSSNVPAVAIILVDDGDLTQSPIYLQVHSEETGECPFDQSIIHASTLHQGGSSQPRLETAVKKIISTANSNENATILWQMNYVRQEAKSRDVSNSTTLGDSDSNIIIFPERPHDLTLEDTILDDVKSAWEKILGSRSTEYDFLRFEERRDTEEED</sequence>
<evidence type="ECO:0000256" key="1">
    <source>
        <dbReference type="ARBA" id="ARBA00005593"/>
    </source>
</evidence>
<evidence type="ECO:0000313" key="3">
    <source>
        <dbReference type="EMBL" id="KAK5090032.1"/>
    </source>
</evidence>
<dbReference type="Gene3D" id="3.30.519.10">
    <property type="entry name" value="Guanine Nucleotide Dissociation Inhibitor, domain 2"/>
    <property type="match status" value="1"/>
</dbReference>
<dbReference type="InterPro" id="IPR017230">
    <property type="entry name" value="Mrs6"/>
</dbReference>
<dbReference type="PANTHER" id="PTHR11787:SF4">
    <property type="entry name" value="CHM, RAB ESCORT PROTEIN 1"/>
    <property type="match status" value="1"/>
</dbReference>
<dbReference type="Proteomes" id="UP001309876">
    <property type="component" value="Unassembled WGS sequence"/>
</dbReference>
<dbReference type="GO" id="GO:0005092">
    <property type="term" value="F:GDP-dissociation inhibitor activity"/>
    <property type="evidence" value="ECO:0007669"/>
    <property type="project" value="UniProtKB-UniRule"/>
</dbReference>
<dbReference type="Gene3D" id="1.10.405.10">
    <property type="entry name" value="Guanine Nucleotide Dissociation Inhibitor, domain 1"/>
    <property type="match status" value="1"/>
</dbReference>
<dbReference type="GO" id="GO:0005968">
    <property type="term" value="C:Rab-protein geranylgeranyltransferase complex"/>
    <property type="evidence" value="ECO:0007669"/>
    <property type="project" value="TreeGrafter"/>
</dbReference>
<protein>
    <recommendedName>
        <fullName evidence="2">Rab proteins geranylgeranyltransferase</fullName>
    </recommendedName>
</protein>
<keyword evidence="4" id="KW-1185">Reference proteome</keyword>
<dbReference type="EMBL" id="JAVRRJ010000001">
    <property type="protein sequence ID" value="KAK5090032.1"/>
    <property type="molecule type" value="Genomic_DNA"/>
</dbReference>
<dbReference type="SUPFAM" id="SSF54373">
    <property type="entry name" value="FAD-linked reductases, C-terminal domain"/>
    <property type="match status" value="1"/>
</dbReference>
<dbReference type="AlphaFoldDB" id="A0AAN7YDM6"/>
<dbReference type="SUPFAM" id="SSF51905">
    <property type="entry name" value="FAD/NAD(P)-binding domain"/>
    <property type="match status" value="1"/>
</dbReference>